<dbReference type="KEGG" id="pvt:110089365"/>
<dbReference type="Pfam" id="PF02058">
    <property type="entry name" value="Guanylin"/>
    <property type="match status" value="1"/>
</dbReference>
<organism evidence="10 11">
    <name type="scientific">Pogona vitticeps</name>
    <name type="common">central bearded dragon</name>
    <dbReference type="NCBI Taxonomy" id="103695"/>
    <lineage>
        <taxon>Eukaryota</taxon>
        <taxon>Metazoa</taxon>
        <taxon>Chordata</taxon>
        <taxon>Craniata</taxon>
        <taxon>Vertebrata</taxon>
        <taxon>Euteleostomi</taxon>
        <taxon>Lepidosauria</taxon>
        <taxon>Squamata</taxon>
        <taxon>Bifurcata</taxon>
        <taxon>Unidentata</taxon>
        <taxon>Episquamata</taxon>
        <taxon>Toxicofera</taxon>
        <taxon>Iguania</taxon>
        <taxon>Acrodonta</taxon>
        <taxon>Agamidae</taxon>
        <taxon>Amphibolurinae</taxon>
        <taxon>Pogona</taxon>
    </lineage>
</organism>
<evidence type="ECO:0000256" key="9">
    <source>
        <dbReference type="SAM" id="SignalP"/>
    </source>
</evidence>
<evidence type="ECO:0000256" key="1">
    <source>
        <dbReference type="ARBA" id="ARBA00004613"/>
    </source>
</evidence>
<evidence type="ECO:0000256" key="6">
    <source>
        <dbReference type="ARBA" id="ARBA00037765"/>
    </source>
</evidence>
<evidence type="ECO:0000256" key="7">
    <source>
        <dbReference type="ARBA" id="ARBA00041176"/>
    </source>
</evidence>
<dbReference type="PANTHER" id="PTHR11318:SF4">
    <property type="entry name" value="GUANYLATE CYCLASE ACTIVATOR 2B"/>
    <property type="match status" value="1"/>
</dbReference>
<dbReference type="FunCoup" id="A0A6J0V591">
    <property type="interactions" value="2"/>
</dbReference>
<gene>
    <name evidence="11" type="primary">LOC110089365</name>
</gene>
<accession>A0A6J0V591</accession>
<evidence type="ECO:0000256" key="2">
    <source>
        <dbReference type="ARBA" id="ARBA00009883"/>
    </source>
</evidence>
<protein>
    <recommendedName>
        <fullName evidence="7">Guanylate cyclase activator 2B</fullName>
    </recommendedName>
</protein>
<dbReference type="PIRSF" id="PIRSF001849">
    <property type="entry name" value="Guanylin"/>
    <property type="match status" value="1"/>
</dbReference>
<keyword evidence="5 8" id="KW-1015">Disulfide bond</keyword>
<evidence type="ECO:0000256" key="8">
    <source>
        <dbReference type="PIRSR" id="PIRSR001849-50"/>
    </source>
</evidence>
<name>A0A6J0V591_9SAUR</name>
<proteinExistence type="inferred from homology"/>
<dbReference type="OrthoDB" id="9926421at2759"/>
<dbReference type="SUPFAM" id="SSF89890">
    <property type="entry name" value="Proguanylin"/>
    <property type="match status" value="1"/>
</dbReference>
<dbReference type="GO" id="GO:0005576">
    <property type="term" value="C:extracellular region"/>
    <property type="evidence" value="ECO:0007669"/>
    <property type="project" value="UniProtKB-SubCell"/>
</dbReference>
<reference evidence="11" key="1">
    <citation type="submission" date="2025-08" db="UniProtKB">
        <authorList>
            <consortium name="RefSeq"/>
        </authorList>
    </citation>
    <scope>IDENTIFICATION</scope>
</reference>
<dbReference type="Proteomes" id="UP001652642">
    <property type="component" value="Chromosome 7"/>
</dbReference>
<comment type="subcellular location">
    <subcellularLocation>
        <location evidence="1">Secreted</location>
    </subcellularLocation>
</comment>
<dbReference type="InParanoid" id="A0A6J0V591"/>
<keyword evidence="3" id="KW-0964">Secreted</keyword>
<dbReference type="GO" id="GO:0030250">
    <property type="term" value="F:guanylate cyclase activator activity"/>
    <property type="evidence" value="ECO:0007669"/>
    <property type="project" value="InterPro"/>
</dbReference>
<comment type="similarity">
    <text evidence="2">Belongs to the guanylin family.</text>
</comment>
<feature type="chain" id="PRO_5045309805" description="Guanylate cyclase activator 2B" evidence="9">
    <location>
        <begin position="22"/>
        <end position="111"/>
    </location>
</feature>
<keyword evidence="10" id="KW-1185">Reference proteome</keyword>
<evidence type="ECO:0000313" key="10">
    <source>
        <dbReference type="Proteomes" id="UP001652642"/>
    </source>
</evidence>
<evidence type="ECO:0000313" key="11">
    <source>
        <dbReference type="RefSeq" id="XP_020668037.2"/>
    </source>
</evidence>
<dbReference type="GeneID" id="110089365"/>
<comment type="function">
    <text evidence="6">Endogenous activator of intestinal guanylate cyclase. It stimulates this enzyme through the same receptor binding region as the heat-stable enterotoxins. May be a potent physiological regulator of intestinal fluid and electrolyte transport. May be an autocrine/paracrine regulator of intestinal salt and water transport.</text>
</comment>
<feature type="disulfide bond" evidence="8">
    <location>
        <begin position="65"/>
        <end position="78"/>
    </location>
</feature>
<dbReference type="PANTHER" id="PTHR11318">
    <property type="entry name" value="GUANYLIN FAMILY MEMBER"/>
    <property type="match status" value="1"/>
</dbReference>
<keyword evidence="4 9" id="KW-0732">Signal</keyword>
<dbReference type="AlphaFoldDB" id="A0A6J0V591"/>
<dbReference type="RefSeq" id="XP_020668037.2">
    <property type="nucleotide sequence ID" value="XM_020812378.2"/>
</dbReference>
<dbReference type="InterPro" id="IPR036382">
    <property type="entry name" value="Guanylin_sf"/>
</dbReference>
<evidence type="ECO:0000256" key="4">
    <source>
        <dbReference type="ARBA" id="ARBA00022729"/>
    </source>
</evidence>
<evidence type="ECO:0000256" key="3">
    <source>
        <dbReference type="ARBA" id="ARBA00022525"/>
    </source>
</evidence>
<feature type="disulfide bond" evidence="8">
    <location>
        <begin position="99"/>
        <end position="107"/>
    </location>
</feature>
<dbReference type="Gene3D" id="3.90.1450.10">
    <property type="entry name" value="Guanylin"/>
    <property type="match status" value="1"/>
</dbReference>
<dbReference type="InterPro" id="IPR000879">
    <property type="entry name" value="Guanylin"/>
</dbReference>
<sequence>MASMVIPVMLIFSMVVQTCRSAVMVQDGGLAFPLESVKKLKVLLEADAGSAPSRQRSQLPLIAVCKNPELPKEFTPVCRRRDAPLVFKRLNLAVSDDLCEICANAACTGCY</sequence>
<dbReference type="PRINTS" id="PR00774">
    <property type="entry name" value="GUANYLIN"/>
</dbReference>
<feature type="signal peptide" evidence="9">
    <location>
        <begin position="1"/>
        <end position="21"/>
    </location>
</feature>
<feature type="disulfide bond" evidence="8">
    <location>
        <begin position="102"/>
        <end position="110"/>
    </location>
</feature>
<evidence type="ECO:0000256" key="5">
    <source>
        <dbReference type="ARBA" id="ARBA00023157"/>
    </source>
</evidence>